<reference evidence="3 4" key="1">
    <citation type="submission" date="2016-10" db="EMBL/GenBank/DDBJ databases">
        <authorList>
            <person name="de Groot N.N."/>
        </authorList>
    </citation>
    <scope>NUCLEOTIDE SEQUENCE [LARGE SCALE GENOMIC DNA]</scope>
    <source>
        <strain evidence="3 4">IBRC-M10015</strain>
    </source>
</reference>
<dbReference type="InterPro" id="IPR006016">
    <property type="entry name" value="UspA"/>
</dbReference>
<protein>
    <submittedName>
        <fullName evidence="3">Nucleotide-binding universal stress protein, UspA family</fullName>
    </submittedName>
</protein>
<evidence type="ECO:0000259" key="2">
    <source>
        <dbReference type="Pfam" id="PF00582"/>
    </source>
</evidence>
<dbReference type="OrthoDB" id="105697at2157"/>
<evidence type="ECO:0000313" key="4">
    <source>
        <dbReference type="Proteomes" id="UP000198856"/>
    </source>
</evidence>
<evidence type="ECO:0000313" key="3">
    <source>
        <dbReference type="EMBL" id="SDJ69329.1"/>
    </source>
</evidence>
<dbReference type="InterPro" id="IPR006015">
    <property type="entry name" value="Universal_stress_UspA"/>
</dbReference>
<organism evidence="3 4">
    <name type="scientific">Halovenus aranensis</name>
    <dbReference type="NCBI Taxonomy" id="890420"/>
    <lineage>
        <taxon>Archaea</taxon>
        <taxon>Methanobacteriati</taxon>
        <taxon>Methanobacteriota</taxon>
        <taxon>Stenosarchaea group</taxon>
        <taxon>Halobacteria</taxon>
        <taxon>Halobacteriales</taxon>
        <taxon>Haloarculaceae</taxon>
        <taxon>Halovenus</taxon>
    </lineage>
</organism>
<gene>
    <name evidence="3" type="ORF">SAMN05216226_107154</name>
</gene>
<keyword evidence="4" id="KW-1185">Reference proteome</keyword>
<dbReference type="SUPFAM" id="SSF52402">
    <property type="entry name" value="Adenine nucleotide alpha hydrolases-like"/>
    <property type="match status" value="1"/>
</dbReference>
<dbReference type="PANTHER" id="PTHR46268:SF6">
    <property type="entry name" value="UNIVERSAL STRESS PROTEIN UP12"/>
    <property type="match status" value="1"/>
</dbReference>
<dbReference type="Gene3D" id="3.40.50.620">
    <property type="entry name" value="HUPs"/>
    <property type="match status" value="1"/>
</dbReference>
<dbReference type="InterPro" id="IPR014729">
    <property type="entry name" value="Rossmann-like_a/b/a_fold"/>
</dbReference>
<dbReference type="PANTHER" id="PTHR46268">
    <property type="entry name" value="STRESS RESPONSE PROTEIN NHAX"/>
    <property type="match status" value="1"/>
</dbReference>
<dbReference type="Pfam" id="PF00582">
    <property type="entry name" value="Usp"/>
    <property type="match status" value="1"/>
</dbReference>
<dbReference type="STRING" id="890420.SAMN05216226_107154"/>
<comment type="similarity">
    <text evidence="1">Belongs to the universal stress protein A family.</text>
</comment>
<sequence length="146" mass="15592">MFDRILIPTDGSDAVTPAVENAVTLAEIHDATLHALFIVENPVVSGVGEGNSELESYMEYLEEEGTDVTASVATRAEDHGVETEISVREGAPSETILEYATAHDIDLIVMGTHGRTGVKRALVGSVTEGVVRHADVPVLTVRHDTE</sequence>
<dbReference type="Proteomes" id="UP000198856">
    <property type="component" value="Unassembled WGS sequence"/>
</dbReference>
<accession>A0A1G8VTK2</accession>
<dbReference type="PRINTS" id="PR01438">
    <property type="entry name" value="UNVRSLSTRESS"/>
</dbReference>
<dbReference type="RefSeq" id="WP_092702105.1">
    <property type="nucleotide sequence ID" value="NZ_FNFC01000007.1"/>
</dbReference>
<dbReference type="CDD" id="cd00293">
    <property type="entry name" value="USP-like"/>
    <property type="match status" value="1"/>
</dbReference>
<proteinExistence type="inferred from homology"/>
<name>A0A1G8VTK2_9EURY</name>
<dbReference type="AlphaFoldDB" id="A0A1G8VTK2"/>
<feature type="domain" description="UspA" evidence="2">
    <location>
        <begin position="1"/>
        <end position="142"/>
    </location>
</feature>
<evidence type="ECO:0000256" key="1">
    <source>
        <dbReference type="ARBA" id="ARBA00008791"/>
    </source>
</evidence>
<dbReference type="EMBL" id="FNFC01000007">
    <property type="protein sequence ID" value="SDJ69329.1"/>
    <property type="molecule type" value="Genomic_DNA"/>
</dbReference>